<dbReference type="Gene3D" id="3.40.50.1000">
    <property type="entry name" value="HAD superfamily/HAD-like"/>
    <property type="match status" value="1"/>
</dbReference>
<dbReference type="EMBL" id="CAFBNJ010000078">
    <property type="protein sequence ID" value="CAB4959416.1"/>
    <property type="molecule type" value="Genomic_DNA"/>
</dbReference>
<accession>A0A6J6ART5</accession>
<dbReference type="Pfam" id="PF25109">
    <property type="entry name" value="HAD_PNKP"/>
    <property type="match status" value="1"/>
</dbReference>
<protein>
    <submittedName>
        <fullName evidence="3">Unannotated protein</fullName>
    </submittedName>
</protein>
<sequence>MNAPHDNWHWRAGPVEPGPTVVFDMDGVLSNASDRQHHIANRDWNAFFEACGEDEVIHEVSRLLSLLAPDLHVVLLTARPLRVQPQTLEWLARHELRWDLLCMRPDRSGQEAWQFKQQTVSELREFGFELKLAFEDDRRNADMFHGEGIPCVYIHSGYYE</sequence>
<evidence type="ECO:0000313" key="4">
    <source>
        <dbReference type="EMBL" id="CAB4599153.1"/>
    </source>
</evidence>
<evidence type="ECO:0000313" key="3">
    <source>
        <dbReference type="EMBL" id="CAB4373130.1"/>
    </source>
</evidence>
<gene>
    <name evidence="4" type="ORF">UFOPK1762_01810</name>
    <name evidence="5" type="ORF">UFOPK1906_00693</name>
    <name evidence="6" type="ORF">UFOPK2624_02111</name>
    <name evidence="7" type="ORF">UFOPK2969_00869</name>
    <name evidence="8" type="ORF">UFOPK3010_01021</name>
    <name evidence="2" type="ORF">UFOPK3331_00654</name>
    <name evidence="9" type="ORF">UFOPK3785_01377</name>
    <name evidence="3" type="ORF">UFOPK4201_02185</name>
</gene>
<feature type="domain" description="Polynucleotide kinase PNKP phosphatase" evidence="1">
    <location>
        <begin position="20"/>
        <end position="158"/>
    </location>
</feature>
<evidence type="ECO:0000313" key="2">
    <source>
        <dbReference type="EMBL" id="CAB4336892.1"/>
    </source>
</evidence>
<evidence type="ECO:0000313" key="7">
    <source>
        <dbReference type="EMBL" id="CAB4791510.1"/>
    </source>
</evidence>
<dbReference type="EMBL" id="CAFAAM010000133">
    <property type="protein sequence ID" value="CAB4808823.1"/>
    <property type="molecule type" value="Genomic_DNA"/>
</dbReference>
<evidence type="ECO:0000313" key="8">
    <source>
        <dbReference type="EMBL" id="CAB4808823.1"/>
    </source>
</evidence>
<proteinExistence type="predicted"/>
<dbReference type="InterPro" id="IPR036412">
    <property type="entry name" value="HAD-like_sf"/>
</dbReference>
<dbReference type="SUPFAM" id="SSF56784">
    <property type="entry name" value="HAD-like"/>
    <property type="match status" value="1"/>
</dbReference>
<evidence type="ECO:0000313" key="9">
    <source>
        <dbReference type="EMBL" id="CAB4959416.1"/>
    </source>
</evidence>
<dbReference type="EMBL" id="CAEUNJ010000173">
    <property type="protein sequence ID" value="CAB4373130.1"/>
    <property type="molecule type" value="Genomic_DNA"/>
</dbReference>
<dbReference type="EMBL" id="CAESAL010000016">
    <property type="protein sequence ID" value="CAB4336892.1"/>
    <property type="molecule type" value="Genomic_DNA"/>
</dbReference>
<dbReference type="InterPro" id="IPR056782">
    <property type="entry name" value="HAD_PNKP"/>
</dbReference>
<dbReference type="InterPro" id="IPR023214">
    <property type="entry name" value="HAD_sf"/>
</dbReference>
<evidence type="ECO:0000259" key="1">
    <source>
        <dbReference type="Pfam" id="PF25109"/>
    </source>
</evidence>
<dbReference type="EMBL" id="CAEZVC010000031">
    <property type="protein sequence ID" value="CAB4620061.1"/>
    <property type="molecule type" value="Genomic_DNA"/>
</dbReference>
<dbReference type="AlphaFoldDB" id="A0A6J6ART5"/>
<evidence type="ECO:0000313" key="6">
    <source>
        <dbReference type="EMBL" id="CAB4727370.1"/>
    </source>
</evidence>
<dbReference type="EMBL" id="CAFAAD010000055">
    <property type="protein sequence ID" value="CAB4791510.1"/>
    <property type="molecule type" value="Genomic_DNA"/>
</dbReference>
<name>A0A6J6ART5_9ZZZZ</name>
<reference evidence="3" key="1">
    <citation type="submission" date="2020-05" db="EMBL/GenBank/DDBJ databases">
        <authorList>
            <person name="Chiriac C."/>
            <person name="Salcher M."/>
            <person name="Ghai R."/>
            <person name="Kavagutti S V."/>
        </authorList>
    </citation>
    <scope>NUCLEOTIDE SEQUENCE</scope>
</reference>
<dbReference type="EMBL" id="CAEZXY010000179">
    <property type="protein sequence ID" value="CAB4727370.1"/>
    <property type="molecule type" value="Genomic_DNA"/>
</dbReference>
<dbReference type="EMBL" id="CAEZTY010000107">
    <property type="protein sequence ID" value="CAB4599153.1"/>
    <property type="molecule type" value="Genomic_DNA"/>
</dbReference>
<evidence type="ECO:0000313" key="5">
    <source>
        <dbReference type="EMBL" id="CAB4620061.1"/>
    </source>
</evidence>
<organism evidence="3">
    <name type="scientific">freshwater metagenome</name>
    <dbReference type="NCBI Taxonomy" id="449393"/>
    <lineage>
        <taxon>unclassified sequences</taxon>
        <taxon>metagenomes</taxon>
        <taxon>ecological metagenomes</taxon>
    </lineage>
</organism>